<feature type="region of interest" description="Disordered" evidence="1">
    <location>
        <begin position="202"/>
        <end position="255"/>
    </location>
</feature>
<evidence type="ECO:0000313" key="3">
    <source>
        <dbReference type="Proteomes" id="UP000054007"/>
    </source>
</evidence>
<dbReference type="AlphaFoldDB" id="A0A0D7ASU6"/>
<feature type="compositionally biased region" description="Basic and acidic residues" evidence="1">
    <location>
        <begin position="243"/>
        <end position="255"/>
    </location>
</feature>
<dbReference type="EMBL" id="KN881166">
    <property type="protein sequence ID" value="KIY60904.1"/>
    <property type="molecule type" value="Genomic_DNA"/>
</dbReference>
<evidence type="ECO:0000313" key="2">
    <source>
        <dbReference type="EMBL" id="KIY60904.1"/>
    </source>
</evidence>
<keyword evidence="3" id="KW-1185">Reference proteome</keyword>
<proteinExistence type="predicted"/>
<dbReference type="Proteomes" id="UP000054007">
    <property type="component" value="Unassembled WGS sequence"/>
</dbReference>
<sequence length="571" mass="64915">MARVVFLKRQILELYGRLMWLELRPLLYDPLAHPRETREVLMGAVVGKLEIAERFYRAGIPVWLVREDHLMKPNWRDDAVFLAGVRDQMPPFRRTFGVNVHASFPDPSRPILGHFAAGDVQRYGVAYEYLVSLCSSKGEPWAPRGMEFPREFAHAEYLASLQDDRVDELQRSAPPLSFALMDGIPEQFVDEEEGWGDAARDLPLGMDSWPAEDGPGMGTGSASTSTPRARPQPRTSYAPQGKFTREERKDGAADRNKFVESGVDCMPRMVKGWNEAGLRLSARYFARLAPKEGTGYALPVPEHLATIDQAFIRTYLIFHELLVLRLDLPLKYVPPLSAKEWRLVMGRGVLKKPSATNKRGLKKWEAGQAVLAEALRELPNIKNIDLNNVQKEHPTWQGRVVDSVTRRIRIELAWESCEVNFRYDLLALDKQRYSLAEESVFAFSATSGDGLSMTSEELTASTWEERQQRIFGLFPHWESSLAPRLSSQRVGFESQDLRVRVRTWLALWELMETWTLGRVPPEADTIVAVESMRMELMRGPGGSCIAFEFGRNFVEAFRRAPVVPHALPEVY</sequence>
<feature type="compositionally biased region" description="Polar residues" evidence="1">
    <location>
        <begin position="220"/>
        <end position="238"/>
    </location>
</feature>
<evidence type="ECO:0000256" key="1">
    <source>
        <dbReference type="SAM" id="MobiDB-lite"/>
    </source>
</evidence>
<protein>
    <submittedName>
        <fullName evidence="2">Uncharacterized protein</fullName>
    </submittedName>
</protein>
<dbReference type="OrthoDB" id="2634326at2759"/>
<accession>A0A0D7ASU6</accession>
<name>A0A0D7ASU6_9AGAR</name>
<gene>
    <name evidence="2" type="ORF">CYLTODRAFT_481926</name>
</gene>
<reference evidence="2 3" key="1">
    <citation type="journal article" date="2015" name="Fungal Genet. Biol.">
        <title>Evolution of novel wood decay mechanisms in Agaricales revealed by the genome sequences of Fistulina hepatica and Cylindrobasidium torrendii.</title>
        <authorList>
            <person name="Floudas D."/>
            <person name="Held B.W."/>
            <person name="Riley R."/>
            <person name="Nagy L.G."/>
            <person name="Koehler G."/>
            <person name="Ransdell A.S."/>
            <person name="Younus H."/>
            <person name="Chow J."/>
            <person name="Chiniquy J."/>
            <person name="Lipzen A."/>
            <person name="Tritt A."/>
            <person name="Sun H."/>
            <person name="Haridas S."/>
            <person name="LaButti K."/>
            <person name="Ohm R.A."/>
            <person name="Kues U."/>
            <person name="Blanchette R.A."/>
            <person name="Grigoriev I.V."/>
            <person name="Minto R.E."/>
            <person name="Hibbett D.S."/>
        </authorList>
    </citation>
    <scope>NUCLEOTIDE SEQUENCE [LARGE SCALE GENOMIC DNA]</scope>
    <source>
        <strain evidence="2 3">FP15055 ss-10</strain>
    </source>
</reference>
<organism evidence="2 3">
    <name type="scientific">Cylindrobasidium torrendii FP15055 ss-10</name>
    <dbReference type="NCBI Taxonomy" id="1314674"/>
    <lineage>
        <taxon>Eukaryota</taxon>
        <taxon>Fungi</taxon>
        <taxon>Dikarya</taxon>
        <taxon>Basidiomycota</taxon>
        <taxon>Agaricomycotina</taxon>
        <taxon>Agaricomycetes</taxon>
        <taxon>Agaricomycetidae</taxon>
        <taxon>Agaricales</taxon>
        <taxon>Marasmiineae</taxon>
        <taxon>Physalacriaceae</taxon>
        <taxon>Cylindrobasidium</taxon>
    </lineage>
</organism>